<name>A0A3S0HZR2_9PROT</name>
<evidence type="ECO:0000313" key="2">
    <source>
        <dbReference type="Proteomes" id="UP000277007"/>
    </source>
</evidence>
<keyword evidence="2" id="KW-1185">Reference proteome</keyword>
<reference evidence="1 2" key="1">
    <citation type="submission" date="2018-12" db="EMBL/GenBank/DDBJ databases">
        <authorList>
            <person name="Yang Y."/>
        </authorList>
    </citation>
    <scope>NUCLEOTIDE SEQUENCE [LARGE SCALE GENOMIC DNA]</scope>
    <source>
        <strain evidence="1 2">L-25-5w-1</strain>
    </source>
</reference>
<gene>
    <name evidence="1" type="ORF">EJ903_15235</name>
</gene>
<dbReference type="EMBL" id="RXMA01000014">
    <property type="protein sequence ID" value="RTR18679.1"/>
    <property type="molecule type" value="Genomic_DNA"/>
</dbReference>
<accession>A0A3S0HZR2</accession>
<sequence>MPPSVVSTVRAADALLLEHRRLMAQAHALLARRSSPTERLALTDELIGLIERLDGVRRTLADSIRRGRAANSAVTAYGRAGMHGRVR</sequence>
<comment type="caution">
    <text evidence="1">The sequence shown here is derived from an EMBL/GenBank/DDBJ whole genome shotgun (WGS) entry which is preliminary data.</text>
</comment>
<evidence type="ECO:0000313" key="1">
    <source>
        <dbReference type="EMBL" id="RTR18679.1"/>
    </source>
</evidence>
<dbReference type="Proteomes" id="UP000277007">
    <property type="component" value="Unassembled WGS sequence"/>
</dbReference>
<organism evidence="1 2">
    <name type="scientific">Azospirillum griseum</name>
    <dbReference type="NCBI Taxonomy" id="2496639"/>
    <lineage>
        <taxon>Bacteria</taxon>
        <taxon>Pseudomonadati</taxon>
        <taxon>Pseudomonadota</taxon>
        <taxon>Alphaproteobacteria</taxon>
        <taxon>Rhodospirillales</taxon>
        <taxon>Azospirillaceae</taxon>
        <taxon>Azospirillum</taxon>
    </lineage>
</organism>
<protein>
    <submittedName>
        <fullName evidence="1">Uncharacterized protein</fullName>
    </submittedName>
</protein>
<proteinExistence type="predicted"/>
<dbReference type="AlphaFoldDB" id="A0A3S0HZR2"/>
<dbReference type="OrthoDB" id="7307100at2"/>